<feature type="region of interest" description="Disordered" evidence="1">
    <location>
        <begin position="108"/>
        <end position="203"/>
    </location>
</feature>
<dbReference type="PANTHER" id="PTHR21523:SF46">
    <property type="entry name" value="MLT-TEN (MLT-10) RELATED"/>
    <property type="match status" value="1"/>
</dbReference>
<name>A0A1I7S5L9_BURXY</name>
<reference evidence="3" key="2">
    <citation type="submission" date="2020-09" db="EMBL/GenBank/DDBJ databases">
        <authorList>
            <person name="Kikuchi T."/>
        </authorList>
    </citation>
    <scope>NUCLEOTIDE SEQUENCE</scope>
    <source>
        <strain evidence="3">Ka4C1</strain>
    </source>
</reference>
<dbReference type="AlphaFoldDB" id="A0A1I7S5L9"/>
<dbReference type="WBParaSite" id="BXY_0830400.1">
    <property type="protein sequence ID" value="BXY_0830400.1"/>
    <property type="gene ID" value="BXY_0830400"/>
</dbReference>
<dbReference type="PANTHER" id="PTHR21523">
    <property type="match status" value="1"/>
</dbReference>
<protein>
    <submittedName>
        <fullName evidence="3">(pine wood nematode) hypothetical protein</fullName>
    </submittedName>
</protein>
<evidence type="ECO:0000256" key="2">
    <source>
        <dbReference type="SAM" id="SignalP"/>
    </source>
</evidence>
<dbReference type="EMBL" id="CAJFDI010000005">
    <property type="protein sequence ID" value="CAD5232423.1"/>
    <property type="molecule type" value="Genomic_DNA"/>
</dbReference>
<evidence type="ECO:0000256" key="1">
    <source>
        <dbReference type="SAM" id="MobiDB-lite"/>
    </source>
</evidence>
<dbReference type="EMBL" id="CAJFCV020000005">
    <property type="protein sequence ID" value="CAG9124855.1"/>
    <property type="molecule type" value="Genomic_DNA"/>
</dbReference>
<evidence type="ECO:0000313" key="4">
    <source>
        <dbReference type="Proteomes" id="UP000095284"/>
    </source>
</evidence>
<evidence type="ECO:0000313" key="6">
    <source>
        <dbReference type="WBParaSite" id="BXY_0830400.1"/>
    </source>
</evidence>
<feature type="compositionally biased region" description="Basic and acidic residues" evidence="1">
    <location>
        <begin position="131"/>
        <end position="188"/>
    </location>
</feature>
<feature type="signal peptide" evidence="2">
    <location>
        <begin position="1"/>
        <end position="19"/>
    </location>
</feature>
<gene>
    <name evidence="3" type="ORF">BXYJ_LOCUS12514</name>
</gene>
<dbReference type="eggNOG" id="ENOG502SI57">
    <property type="taxonomic scope" value="Eukaryota"/>
</dbReference>
<proteinExistence type="predicted"/>
<evidence type="ECO:0000313" key="5">
    <source>
        <dbReference type="Proteomes" id="UP000659654"/>
    </source>
</evidence>
<dbReference type="InterPro" id="IPR006954">
    <property type="entry name" value="Mlt-10-like"/>
</dbReference>
<dbReference type="OrthoDB" id="5917548at2759"/>
<dbReference type="Pfam" id="PF04870">
    <property type="entry name" value="Moulting_cycle"/>
    <property type="match status" value="1"/>
</dbReference>
<accession>A0A1I7S5L9</accession>
<feature type="chain" id="PRO_5035359751" evidence="2">
    <location>
        <begin position="20"/>
        <end position="666"/>
    </location>
</feature>
<dbReference type="SMR" id="A0A1I7S5L9"/>
<keyword evidence="2" id="KW-0732">Signal</keyword>
<evidence type="ECO:0000313" key="3">
    <source>
        <dbReference type="EMBL" id="CAD5232423.1"/>
    </source>
</evidence>
<keyword evidence="5" id="KW-1185">Reference proteome</keyword>
<dbReference type="Proteomes" id="UP000582659">
    <property type="component" value="Unassembled WGS sequence"/>
</dbReference>
<dbReference type="Proteomes" id="UP000095284">
    <property type="component" value="Unplaced"/>
</dbReference>
<dbReference type="Proteomes" id="UP000659654">
    <property type="component" value="Unassembled WGS sequence"/>
</dbReference>
<reference evidence="6" key="1">
    <citation type="submission" date="2016-11" db="UniProtKB">
        <authorList>
            <consortium name="WormBaseParasite"/>
        </authorList>
    </citation>
    <scope>IDENTIFICATION</scope>
</reference>
<organism evidence="4 6">
    <name type="scientific">Bursaphelenchus xylophilus</name>
    <name type="common">Pinewood nematode worm</name>
    <name type="synonym">Aphelenchoides xylophilus</name>
    <dbReference type="NCBI Taxonomy" id="6326"/>
    <lineage>
        <taxon>Eukaryota</taxon>
        <taxon>Metazoa</taxon>
        <taxon>Ecdysozoa</taxon>
        <taxon>Nematoda</taxon>
        <taxon>Chromadorea</taxon>
        <taxon>Rhabditida</taxon>
        <taxon>Tylenchina</taxon>
        <taxon>Tylenchomorpha</taxon>
        <taxon>Aphelenchoidea</taxon>
        <taxon>Aphelenchoididae</taxon>
        <taxon>Bursaphelenchus</taxon>
    </lineage>
</organism>
<sequence length="666" mass="76056">MQVHVLFVLSLSLIPQFSCKIPPEKAKLIEEVRVDAKEYERAKTIHERWYVQAVHSILGALGRDMYLKMGRFERRAFLNCLDHADEETDLQAGAECVVHAHDKTLHTLNRRRRKKRSTKPSSLKKFVTSKGLDKRLDSERLSKLKGKEQQHTEKKQEKPRPHPRYIKDKLKPKDKVKEKIKPKHESKSENANPQNLRLHETPEERRESWLGDYFVKTVASAPSLMGSKVDKTPVKRITGLISTMVDRKPGWKMISDKLKFLTDMNTSHKNQTKYGHSIRDIVTDYDPKYRKKVPFSKRFKKMMNFSDNMPKVLKSAFDLANTMEKHSDMTNAKVLSPRFMPLVDNFASKDTVHFLSPNILPFYKDDSPNSIMPLPDIIDSAGLKPDDRESVLELVMEMSGAQEIVEDTFKIFKNNETATLLEDVDQVTNEMEKIFEMLKGTFNNRQRRELAQQKFTFMEKKQLDFLYGPNGAFNNTLEGFSIDEYSKWDHEEKKNALINDLRRIVDDKPDGKRRKKRGLTVLAPFMFGPGILSPAAIGPVVMSPNLFSPSIISPTVLSPPTLSPSVGSPLIISPYTLSPNVISPAVWEVYLLSPYFIAPNVINPYLMSPIILSPHMLCPDVLSPTLLSGAVLNPYFLSPAIFTESALAADVLSPSFMSKRKKKKRK</sequence>
<feature type="compositionally biased region" description="Basic residues" evidence="1">
    <location>
        <begin position="108"/>
        <end position="118"/>
    </location>
</feature>